<evidence type="ECO:0000256" key="1">
    <source>
        <dbReference type="SAM" id="MobiDB-lite"/>
    </source>
</evidence>
<dbReference type="AlphaFoldDB" id="A0A3N4GR77"/>
<gene>
    <name evidence="3" type="ORF">EF294_10875</name>
</gene>
<feature type="compositionally biased region" description="Gly residues" evidence="1">
    <location>
        <begin position="113"/>
        <end position="133"/>
    </location>
</feature>
<keyword evidence="4" id="KW-1185">Reference proteome</keyword>
<sequence length="327" mass="32391">MTYPPPHGGDAPREPAQPAPTPEEVAGTAPPGAGPTPTPAQMPTRTMTTWSTGGQAPPPQVPLQQPPAPGTAAVPPPAQVAQPAAAQPFSSSVPPPYQPPAPRSFDPQVARGFPGGGTPGGGFGPGVPGGGMPGDRYRPPGGPRNTGALVAIGAGVLTVVVIVALAVTLIAVNTGGSTDTTVATGAPSTAPSTPGGGGASTAPDTDTPTQTAPDTDGTSAVDPTTAYAIADAMQRYIVAANARDVAGMQAAVCSAARSSVQAPTQQGNLVLEQLRVNSVDGDTAQSTIQTHVEVGSQRSSSQQASASFERENSTWYYCPGAEPAITA</sequence>
<proteinExistence type="predicted"/>
<keyword evidence="2" id="KW-0812">Transmembrane</keyword>
<dbReference type="Proteomes" id="UP000267536">
    <property type="component" value="Unassembled WGS sequence"/>
</dbReference>
<dbReference type="RefSeq" id="WP_123929386.1">
    <property type="nucleotide sequence ID" value="NZ_JBPSDP010000006.1"/>
</dbReference>
<protein>
    <submittedName>
        <fullName evidence="3">Uncharacterized protein</fullName>
    </submittedName>
</protein>
<reference evidence="3 4" key="1">
    <citation type="submission" date="2018-11" db="EMBL/GenBank/DDBJ databases">
        <title>Draft genome sequence of Gordonia sp. RS15-1S isolated from rice stems.</title>
        <authorList>
            <person name="Muangham S."/>
        </authorList>
    </citation>
    <scope>NUCLEOTIDE SEQUENCE [LARGE SCALE GENOMIC DNA]</scope>
    <source>
        <strain evidence="3 4">RS15-1S</strain>
    </source>
</reference>
<feature type="transmembrane region" description="Helical" evidence="2">
    <location>
        <begin position="148"/>
        <end position="172"/>
    </location>
</feature>
<feature type="region of interest" description="Disordered" evidence="1">
    <location>
        <begin position="1"/>
        <end position="141"/>
    </location>
</feature>
<organism evidence="3 4">
    <name type="scientific">Gordonia oryzae</name>
    <dbReference type="NCBI Taxonomy" id="2487349"/>
    <lineage>
        <taxon>Bacteria</taxon>
        <taxon>Bacillati</taxon>
        <taxon>Actinomycetota</taxon>
        <taxon>Actinomycetes</taxon>
        <taxon>Mycobacteriales</taxon>
        <taxon>Gordoniaceae</taxon>
        <taxon>Gordonia</taxon>
    </lineage>
</organism>
<comment type="caution">
    <text evidence="3">The sequence shown here is derived from an EMBL/GenBank/DDBJ whole genome shotgun (WGS) entry which is preliminary data.</text>
</comment>
<keyword evidence="2" id="KW-0472">Membrane</keyword>
<evidence type="ECO:0000256" key="2">
    <source>
        <dbReference type="SAM" id="Phobius"/>
    </source>
</evidence>
<name>A0A3N4GR77_9ACTN</name>
<feature type="compositionally biased region" description="Low complexity" evidence="1">
    <location>
        <begin position="79"/>
        <end position="92"/>
    </location>
</feature>
<dbReference type="OrthoDB" id="4375037at2"/>
<feature type="compositionally biased region" description="Pro residues" evidence="1">
    <location>
        <begin position="93"/>
        <end position="102"/>
    </location>
</feature>
<evidence type="ECO:0000313" key="3">
    <source>
        <dbReference type="EMBL" id="RPA61130.1"/>
    </source>
</evidence>
<feature type="region of interest" description="Disordered" evidence="1">
    <location>
        <begin position="176"/>
        <end position="221"/>
    </location>
</feature>
<feature type="compositionally biased region" description="Low complexity" evidence="1">
    <location>
        <begin position="200"/>
        <end position="218"/>
    </location>
</feature>
<keyword evidence="2" id="KW-1133">Transmembrane helix</keyword>
<feature type="compositionally biased region" description="Pro residues" evidence="1">
    <location>
        <begin position="56"/>
        <end position="78"/>
    </location>
</feature>
<feature type="compositionally biased region" description="Polar residues" evidence="1">
    <location>
        <begin position="41"/>
        <end position="54"/>
    </location>
</feature>
<evidence type="ECO:0000313" key="4">
    <source>
        <dbReference type="Proteomes" id="UP000267536"/>
    </source>
</evidence>
<feature type="compositionally biased region" description="Low complexity" evidence="1">
    <location>
        <begin position="180"/>
        <end position="193"/>
    </location>
</feature>
<accession>A0A3N4GR77</accession>
<dbReference type="EMBL" id="RKMH01000007">
    <property type="protein sequence ID" value="RPA61130.1"/>
    <property type="molecule type" value="Genomic_DNA"/>
</dbReference>